<evidence type="ECO:0000313" key="1">
    <source>
        <dbReference type="EMBL" id="KAJ9654693.1"/>
    </source>
</evidence>
<dbReference type="Proteomes" id="UP001172386">
    <property type="component" value="Unassembled WGS sequence"/>
</dbReference>
<protein>
    <submittedName>
        <fullName evidence="1">Uncharacterized protein</fullName>
    </submittedName>
</protein>
<sequence length="131" mass="14293">MPFESRSDLSSASYAVANGSAQELFSQQSTVREETLDLEAEGLGDIDISMMYLSATIDDGPEVLSQNSTSRLSSQKDTIFIAENPPATPSVSGYTPVLDDPTYESSPATWKEESSSHWLIMPWDGPPEYCC</sequence>
<name>A0ACC3A3B4_9EURO</name>
<organism evidence="1 2">
    <name type="scientific">Neophaeococcomyces mojaviensis</name>
    <dbReference type="NCBI Taxonomy" id="3383035"/>
    <lineage>
        <taxon>Eukaryota</taxon>
        <taxon>Fungi</taxon>
        <taxon>Dikarya</taxon>
        <taxon>Ascomycota</taxon>
        <taxon>Pezizomycotina</taxon>
        <taxon>Eurotiomycetes</taxon>
        <taxon>Chaetothyriomycetidae</taxon>
        <taxon>Chaetothyriales</taxon>
        <taxon>Chaetothyriales incertae sedis</taxon>
        <taxon>Neophaeococcomyces</taxon>
    </lineage>
</organism>
<gene>
    <name evidence="1" type="ORF">H2198_006283</name>
</gene>
<comment type="caution">
    <text evidence="1">The sequence shown here is derived from an EMBL/GenBank/DDBJ whole genome shotgun (WGS) entry which is preliminary data.</text>
</comment>
<keyword evidence="2" id="KW-1185">Reference proteome</keyword>
<reference evidence="1" key="1">
    <citation type="submission" date="2022-10" db="EMBL/GenBank/DDBJ databases">
        <title>Culturing micro-colonial fungi from biological soil crusts in the Mojave desert and describing Neophaeococcomyces mojavensis, and introducing the new genera and species Taxawa tesnikishii.</title>
        <authorList>
            <person name="Kurbessoian T."/>
            <person name="Stajich J.E."/>
        </authorList>
    </citation>
    <scope>NUCLEOTIDE SEQUENCE</scope>
    <source>
        <strain evidence="1">JES_112</strain>
    </source>
</reference>
<accession>A0ACC3A3B4</accession>
<dbReference type="EMBL" id="JAPDRQ010000114">
    <property type="protein sequence ID" value="KAJ9654693.1"/>
    <property type="molecule type" value="Genomic_DNA"/>
</dbReference>
<evidence type="ECO:0000313" key="2">
    <source>
        <dbReference type="Proteomes" id="UP001172386"/>
    </source>
</evidence>
<proteinExistence type="predicted"/>